<feature type="chain" id="PRO_5011907741" evidence="1">
    <location>
        <begin position="22"/>
        <end position="215"/>
    </location>
</feature>
<dbReference type="Proteomes" id="UP000193648">
    <property type="component" value="Unassembled WGS sequence"/>
</dbReference>
<dbReference type="EMBL" id="MCFF01000019">
    <property type="protein sequence ID" value="ORZ15527.1"/>
    <property type="molecule type" value="Genomic_DNA"/>
</dbReference>
<organism evidence="2 4">
    <name type="scientific">Lobosporangium transversale</name>
    <dbReference type="NCBI Taxonomy" id="64571"/>
    <lineage>
        <taxon>Eukaryota</taxon>
        <taxon>Fungi</taxon>
        <taxon>Fungi incertae sedis</taxon>
        <taxon>Mucoromycota</taxon>
        <taxon>Mortierellomycotina</taxon>
        <taxon>Mortierellomycetes</taxon>
        <taxon>Mortierellales</taxon>
        <taxon>Mortierellaceae</taxon>
        <taxon>Lobosporangium</taxon>
    </lineage>
</organism>
<protein>
    <submittedName>
        <fullName evidence="2">Uncharacterized protein</fullName>
    </submittedName>
</protein>
<gene>
    <name evidence="3" type="ORF">BCR41DRAFT_59280</name>
    <name evidence="2" type="ORF">BCR41DRAFT_65308</name>
</gene>
<dbReference type="STRING" id="64571.A0A1Y2GMM2"/>
<dbReference type="OrthoDB" id="2448606at2759"/>
<evidence type="ECO:0000313" key="3">
    <source>
        <dbReference type="EMBL" id="ORZ16039.1"/>
    </source>
</evidence>
<name>A0A1Y2GMM2_9FUNG</name>
<dbReference type="EMBL" id="MCFF01000018">
    <property type="protein sequence ID" value="ORZ16039.1"/>
    <property type="molecule type" value="Genomic_DNA"/>
</dbReference>
<reference evidence="2 4" key="1">
    <citation type="submission" date="2016-07" db="EMBL/GenBank/DDBJ databases">
        <title>Pervasive Adenine N6-methylation of Active Genes in Fungi.</title>
        <authorList>
            <consortium name="DOE Joint Genome Institute"/>
            <person name="Mondo S.J."/>
            <person name="Dannebaum R.O."/>
            <person name="Kuo R.C."/>
            <person name="Labutti K."/>
            <person name="Haridas S."/>
            <person name="Kuo A."/>
            <person name="Salamov A."/>
            <person name="Ahrendt S.R."/>
            <person name="Lipzen A."/>
            <person name="Sullivan W."/>
            <person name="Andreopoulos W.B."/>
            <person name="Clum A."/>
            <person name="Lindquist E."/>
            <person name="Daum C."/>
            <person name="Ramamoorthy G.K."/>
            <person name="Gryganskyi A."/>
            <person name="Culley D."/>
            <person name="Magnuson J.K."/>
            <person name="James T.Y."/>
            <person name="O'Malley M.A."/>
            <person name="Stajich J.E."/>
            <person name="Spatafora J.W."/>
            <person name="Visel A."/>
            <person name="Grigoriev I.V."/>
        </authorList>
    </citation>
    <scope>NUCLEOTIDE SEQUENCE [LARGE SCALE GENOMIC DNA]</scope>
    <source>
        <strain evidence="2 4">NRRL 3116</strain>
    </source>
</reference>
<dbReference type="GeneID" id="33572768"/>
<evidence type="ECO:0000256" key="1">
    <source>
        <dbReference type="SAM" id="SignalP"/>
    </source>
</evidence>
<accession>A0A1Y2GMM2</accession>
<dbReference type="InParanoid" id="A0A1Y2GMM2"/>
<keyword evidence="1" id="KW-0732">Signal</keyword>
<sequence>MGCSFGLIVVIPFSSLNSASTAGENRKAALAQDGQARQPDIVGRTEGKREVYYGEIKGIHPTTQSKNADTLRIAIFTKDSLDDLLPGLEEDLPLISFQSVGPEIVFFLGAMIGNTVIHARISELTMPTCSSELKSMDQIFFFQLFQIQSLVRITSKCLKGKRQGHVKDNSPFPTLSMPHRNMKLGIQSKLKVVKRGGKDVMEVKELKRKRRTAEA</sequence>
<evidence type="ECO:0000313" key="4">
    <source>
        <dbReference type="Proteomes" id="UP000193648"/>
    </source>
</evidence>
<proteinExistence type="predicted"/>
<feature type="signal peptide" evidence="1">
    <location>
        <begin position="1"/>
        <end position="21"/>
    </location>
</feature>
<evidence type="ECO:0000313" key="2">
    <source>
        <dbReference type="EMBL" id="ORZ15527.1"/>
    </source>
</evidence>
<keyword evidence="4" id="KW-1185">Reference proteome</keyword>
<comment type="caution">
    <text evidence="2">The sequence shown here is derived from an EMBL/GenBank/DDBJ whole genome shotgun (WGS) entry which is preliminary data.</text>
</comment>
<dbReference type="RefSeq" id="XP_021881386.1">
    <property type="nucleotide sequence ID" value="XM_022030927.1"/>
</dbReference>
<dbReference type="AlphaFoldDB" id="A0A1Y2GMM2"/>